<dbReference type="EMBL" id="JACDQQ010002157">
    <property type="protein sequence ID" value="MBA0087740.1"/>
    <property type="molecule type" value="Genomic_DNA"/>
</dbReference>
<gene>
    <name evidence="9" type="ORF">HRJ53_22370</name>
</gene>
<proteinExistence type="inferred from homology"/>
<keyword evidence="4 7" id="KW-0812">Transmembrane</keyword>
<evidence type="ECO:0000313" key="10">
    <source>
        <dbReference type="Proteomes" id="UP000567293"/>
    </source>
</evidence>
<keyword evidence="10" id="KW-1185">Reference proteome</keyword>
<evidence type="ECO:0000256" key="1">
    <source>
        <dbReference type="ARBA" id="ARBA00004651"/>
    </source>
</evidence>
<evidence type="ECO:0000313" key="9">
    <source>
        <dbReference type="EMBL" id="MBA0087740.1"/>
    </source>
</evidence>
<feature type="transmembrane region" description="Helical" evidence="7">
    <location>
        <begin position="165"/>
        <end position="189"/>
    </location>
</feature>
<evidence type="ECO:0000256" key="7">
    <source>
        <dbReference type="RuleBase" id="RU363032"/>
    </source>
</evidence>
<evidence type="ECO:0000259" key="8">
    <source>
        <dbReference type="PROSITE" id="PS50928"/>
    </source>
</evidence>
<comment type="caution">
    <text evidence="9">The sequence shown here is derived from an EMBL/GenBank/DDBJ whole genome shotgun (WGS) entry which is preliminary data.</text>
</comment>
<feature type="transmembrane region" description="Helical" evidence="7">
    <location>
        <begin position="20"/>
        <end position="39"/>
    </location>
</feature>
<reference evidence="9" key="1">
    <citation type="submission" date="2020-06" db="EMBL/GenBank/DDBJ databases">
        <title>Legume-microbial interactions unlock mineral nutrients during tropical forest succession.</title>
        <authorList>
            <person name="Epihov D.Z."/>
        </authorList>
    </citation>
    <scope>NUCLEOTIDE SEQUENCE [LARGE SCALE GENOMIC DNA]</scope>
    <source>
        <strain evidence="9">Pan2503</strain>
    </source>
</reference>
<dbReference type="InterPro" id="IPR000515">
    <property type="entry name" value="MetI-like"/>
</dbReference>
<keyword evidence="3" id="KW-1003">Cell membrane</keyword>
<dbReference type="CDD" id="cd06261">
    <property type="entry name" value="TM_PBP2"/>
    <property type="match status" value="1"/>
</dbReference>
<evidence type="ECO:0000256" key="6">
    <source>
        <dbReference type="ARBA" id="ARBA00023136"/>
    </source>
</evidence>
<dbReference type="SUPFAM" id="SSF161098">
    <property type="entry name" value="MetI-like"/>
    <property type="match status" value="1"/>
</dbReference>
<dbReference type="PANTHER" id="PTHR30193:SF37">
    <property type="entry name" value="INNER MEMBRANE ABC TRANSPORTER PERMEASE PROTEIN YCJO"/>
    <property type="match status" value="1"/>
</dbReference>
<evidence type="ECO:0000256" key="5">
    <source>
        <dbReference type="ARBA" id="ARBA00022989"/>
    </source>
</evidence>
<keyword evidence="6 7" id="KW-0472">Membrane</keyword>
<name>A0A7V8NUF1_9BACT</name>
<dbReference type="InterPro" id="IPR035906">
    <property type="entry name" value="MetI-like_sf"/>
</dbReference>
<feature type="transmembrane region" description="Helical" evidence="7">
    <location>
        <begin position="117"/>
        <end position="138"/>
    </location>
</feature>
<accession>A0A7V8NUF1</accession>
<feature type="transmembrane region" description="Helical" evidence="7">
    <location>
        <begin position="268"/>
        <end position="296"/>
    </location>
</feature>
<feature type="transmembrane region" description="Helical" evidence="7">
    <location>
        <begin position="84"/>
        <end position="105"/>
    </location>
</feature>
<comment type="similarity">
    <text evidence="7">Belongs to the binding-protein-dependent transport system permease family.</text>
</comment>
<dbReference type="PANTHER" id="PTHR30193">
    <property type="entry name" value="ABC TRANSPORTER PERMEASE PROTEIN"/>
    <property type="match status" value="1"/>
</dbReference>
<comment type="subcellular location">
    <subcellularLocation>
        <location evidence="1 7">Cell membrane</location>
        <topology evidence="1 7">Multi-pass membrane protein</topology>
    </subcellularLocation>
</comment>
<dbReference type="GO" id="GO:0005886">
    <property type="term" value="C:plasma membrane"/>
    <property type="evidence" value="ECO:0007669"/>
    <property type="project" value="UniProtKB-SubCell"/>
</dbReference>
<feature type="domain" description="ABC transmembrane type-1" evidence="8">
    <location>
        <begin position="80"/>
        <end position="292"/>
    </location>
</feature>
<keyword evidence="5 7" id="KW-1133">Transmembrane helix</keyword>
<dbReference type="PROSITE" id="PS50928">
    <property type="entry name" value="ABC_TM1"/>
    <property type="match status" value="1"/>
</dbReference>
<feature type="transmembrane region" description="Helical" evidence="7">
    <location>
        <begin position="225"/>
        <end position="248"/>
    </location>
</feature>
<dbReference type="Pfam" id="PF00528">
    <property type="entry name" value="BPD_transp_1"/>
    <property type="match status" value="1"/>
</dbReference>
<organism evidence="9 10">
    <name type="scientific">Candidatus Acidiferrum panamense</name>
    <dbReference type="NCBI Taxonomy" id="2741543"/>
    <lineage>
        <taxon>Bacteria</taxon>
        <taxon>Pseudomonadati</taxon>
        <taxon>Acidobacteriota</taxon>
        <taxon>Terriglobia</taxon>
        <taxon>Candidatus Acidiferrales</taxon>
        <taxon>Candidatus Acidiferrum</taxon>
    </lineage>
</organism>
<dbReference type="InterPro" id="IPR051393">
    <property type="entry name" value="ABC_transporter_permease"/>
</dbReference>
<protein>
    <submittedName>
        <fullName evidence="9">Sugar ABC transporter permease</fullName>
    </submittedName>
</protein>
<dbReference type="Proteomes" id="UP000567293">
    <property type="component" value="Unassembled WGS sequence"/>
</dbReference>
<dbReference type="Gene3D" id="1.10.3720.10">
    <property type="entry name" value="MetI-like"/>
    <property type="match status" value="1"/>
</dbReference>
<dbReference type="AlphaFoldDB" id="A0A7V8NUF1"/>
<keyword evidence="2 7" id="KW-0813">Transport</keyword>
<evidence type="ECO:0000256" key="2">
    <source>
        <dbReference type="ARBA" id="ARBA00022448"/>
    </source>
</evidence>
<evidence type="ECO:0000256" key="3">
    <source>
        <dbReference type="ARBA" id="ARBA00022475"/>
    </source>
</evidence>
<sequence>MTETATSILAPRSPRTLHRLTPYLYLLPALAALALWNYYPLLFLVDLSFHRLDASSPLPSWVGLANYRELFADALFWRVLRNTAIYTFLTVPLSIALGLALAVALNQRLHGVALLRTIFYTPVVLPTVAAATVALWIFNTNYGLANYLLELIGRSPVAWLTDSDYALWTIIAIGVWKTFGYFMLVYLAALQALPQTVLEAARLDGARPWDRFWSITWPLLRPTTWFATVIALILSFQAFDFINIMTQGGPSNSTNLLVFYIYQHGFEYFRLGFAASNAVVMFGLVYGLSALIGVWFNR</sequence>
<dbReference type="GO" id="GO:0055085">
    <property type="term" value="P:transmembrane transport"/>
    <property type="evidence" value="ECO:0007669"/>
    <property type="project" value="InterPro"/>
</dbReference>
<evidence type="ECO:0000256" key="4">
    <source>
        <dbReference type="ARBA" id="ARBA00022692"/>
    </source>
</evidence>